<sequence>MTTTLYVTASTPIPRTITITIAAITETTCAPPRRTNAAATIDCHAFCTILPTYNDERLKNAELHKNYTED</sequence>
<proteinExistence type="predicted"/>
<reference evidence="2" key="1">
    <citation type="submission" date="2022-11" db="UniProtKB">
        <authorList>
            <consortium name="WormBaseParasite"/>
        </authorList>
    </citation>
    <scope>IDENTIFICATION</scope>
</reference>
<dbReference type="AlphaFoldDB" id="A0A915IAD9"/>
<evidence type="ECO:0000313" key="1">
    <source>
        <dbReference type="Proteomes" id="UP000887565"/>
    </source>
</evidence>
<evidence type="ECO:0000313" key="2">
    <source>
        <dbReference type="WBParaSite" id="nRc.2.0.1.t11144-RA"/>
    </source>
</evidence>
<name>A0A915IAD9_ROMCU</name>
<dbReference type="WBParaSite" id="nRc.2.0.1.t11144-RA">
    <property type="protein sequence ID" value="nRc.2.0.1.t11144-RA"/>
    <property type="gene ID" value="nRc.2.0.1.g11144"/>
</dbReference>
<organism evidence="1 2">
    <name type="scientific">Romanomermis culicivorax</name>
    <name type="common">Nematode worm</name>
    <dbReference type="NCBI Taxonomy" id="13658"/>
    <lineage>
        <taxon>Eukaryota</taxon>
        <taxon>Metazoa</taxon>
        <taxon>Ecdysozoa</taxon>
        <taxon>Nematoda</taxon>
        <taxon>Enoplea</taxon>
        <taxon>Dorylaimia</taxon>
        <taxon>Mermithida</taxon>
        <taxon>Mermithoidea</taxon>
        <taxon>Mermithidae</taxon>
        <taxon>Romanomermis</taxon>
    </lineage>
</organism>
<protein>
    <submittedName>
        <fullName evidence="2">Uncharacterized protein</fullName>
    </submittedName>
</protein>
<dbReference type="Proteomes" id="UP000887565">
    <property type="component" value="Unplaced"/>
</dbReference>
<keyword evidence="1" id="KW-1185">Reference proteome</keyword>
<accession>A0A915IAD9</accession>